<dbReference type="InterPro" id="IPR042095">
    <property type="entry name" value="SUMF_sf"/>
</dbReference>
<name>A0A8A4TP93_SULCO</name>
<dbReference type="KEGG" id="scor:J3U87_00455"/>
<dbReference type="SUPFAM" id="SSF56436">
    <property type="entry name" value="C-type lectin-like"/>
    <property type="match status" value="1"/>
</dbReference>
<accession>A0A8A4TP93</accession>
<evidence type="ECO:0000313" key="4">
    <source>
        <dbReference type="Proteomes" id="UP000663929"/>
    </source>
</evidence>
<keyword evidence="4" id="KW-1185">Reference proteome</keyword>
<dbReference type="AlphaFoldDB" id="A0A8A4TP93"/>
<evidence type="ECO:0000259" key="2">
    <source>
        <dbReference type="Pfam" id="PF03781"/>
    </source>
</evidence>
<dbReference type="Pfam" id="PF03781">
    <property type="entry name" value="FGE-sulfatase"/>
    <property type="match status" value="1"/>
</dbReference>
<dbReference type="EMBL" id="CP071793">
    <property type="protein sequence ID" value="QTD50912.1"/>
    <property type="molecule type" value="Genomic_DNA"/>
</dbReference>
<dbReference type="InterPro" id="IPR016187">
    <property type="entry name" value="CTDL_fold"/>
</dbReference>
<dbReference type="InterPro" id="IPR005532">
    <property type="entry name" value="SUMF_dom"/>
</dbReference>
<evidence type="ECO:0000313" key="3">
    <source>
        <dbReference type="EMBL" id="QTD50912.1"/>
    </source>
</evidence>
<dbReference type="Proteomes" id="UP000663929">
    <property type="component" value="Chromosome"/>
</dbReference>
<evidence type="ECO:0000256" key="1">
    <source>
        <dbReference type="SAM" id="MobiDB-lite"/>
    </source>
</evidence>
<dbReference type="Gene3D" id="3.90.1580.10">
    <property type="entry name" value="paralog of FGE (formylglycine-generating enzyme)"/>
    <property type="match status" value="1"/>
</dbReference>
<feature type="region of interest" description="Disordered" evidence="1">
    <location>
        <begin position="46"/>
        <end position="65"/>
    </location>
</feature>
<gene>
    <name evidence="3" type="ORF">J3U87_00455</name>
</gene>
<organism evidence="3 4">
    <name type="scientific">Sulfidibacter corallicola</name>
    <dbReference type="NCBI Taxonomy" id="2818388"/>
    <lineage>
        <taxon>Bacteria</taxon>
        <taxon>Pseudomonadati</taxon>
        <taxon>Acidobacteriota</taxon>
        <taxon>Holophagae</taxon>
        <taxon>Acanthopleuribacterales</taxon>
        <taxon>Acanthopleuribacteraceae</taxon>
        <taxon>Sulfidibacter</taxon>
    </lineage>
</organism>
<protein>
    <submittedName>
        <fullName evidence="3">SUMF1/EgtB/PvdO family nonheme iron enzyme</fullName>
    </submittedName>
</protein>
<reference evidence="3" key="1">
    <citation type="submission" date="2021-03" db="EMBL/GenBank/DDBJ databases">
        <title>Acanthopleuribacteraceae sp. M133.</title>
        <authorList>
            <person name="Wang G."/>
        </authorList>
    </citation>
    <scope>NUCLEOTIDE SEQUENCE</scope>
    <source>
        <strain evidence="3">M133</strain>
    </source>
</reference>
<proteinExistence type="predicted"/>
<feature type="domain" description="Sulfatase-modifying factor enzyme-like" evidence="2">
    <location>
        <begin position="1"/>
        <end position="38"/>
    </location>
</feature>
<sequence>MRVLRGGAWHNDATRLRSSYRNRNHAANRNNNIGFRCVLVLPPEHASRPNLENRADRIPDHRQGV</sequence>